<accession>A0AAW4WFB5</accession>
<keyword evidence="4" id="KW-1185">Reference proteome</keyword>
<dbReference type="RefSeq" id="WP_022242869.1">
    <property type="nucleotide sequence ID" value="NZ_JAJEQW010000002.1"/>
</dbReference>
<dbReference type="EMBL" id="JAJEQW010000002">
    <property type="protein sequence ID" value="MCC2241435.1"/>
    <property type="molecule type" value="Genomic_DNA"/>
</dbReference>
<dbReference type="Gene3D" id="3.40.50.10850">
    <property type="entry name" value="Ntrc-like two-domain protein"/>
    <property type="match status" value="1"/>
</dbReference>
<evidence type="ECO:0000313" key="4">
    <source>
        <dbReference type="Proteomes" id="UP001209666"/>
    </source>
</evidence>
<comment type="caution">
    <text evidence="1">The sequence shown here is derived from an EMBL/GenBank/DDBJ whole genome shotgun (WGS) entry which is preliminary data.</text>
</comment>
<evidence type="ECO:0000313" key="1">
    <source>
        <dbReference type="EMBL" id="MCC2241435.1"/>
    </source>
</evidence>
<dbReference type="EMBL" id="JAOQKI010000010">
    <property type="protein sequence ID" value="MCU6717276.1"/>
    <property type="molecule type" value="Genomic_DNA"/>
</dbReference>
<reference evidence="2" key="3">
    <citation type="submission" date="2022-09" db="EMBL/GenBank/DDBJ databases">
        <authorList>
            <person name="Hitch T.C.A."/>
        </authorList>
    </citation>
    <scope>NUCLEOTIDE SEQUENCE</scope>
    <source>
        <strain evidence="2">Sanger_19</strain>
    </source>
</reference>
<dbReference type="AlphaFoldDB" id="A0AAW4WFB5"/>
<dbReference type="Proteomes" id="UP001198893">
    <property type="component" value="Unassembled WGS sequence"/>
</dbReference>
<dbReference type="Proteomes" id="UP001209666">
    <property type="component" value="Unassembled WGS sequence"/>
</dbReference>
<sequence>MNQISIAICDADSAYGNKLAEYLLETGNVAKAEVYTDWNSVEADLNEEKRDIWLINSGLLKEAETLPLKKEMVCLAEERLGAREAALPHIYKYQSANVILQEMYALLAERPTEICLRGSRKGRTIGLLSPWYDGLSLLAGLAVAQVLAEKGKVLYINTRGYCGMKLPEMEESHNLSDVLLSLRLGSTNGGASVMSGITTVGELGIMVPVEQAVLLGEVKAQDYHRLLEIIWQELSFDYVILEIQPELADTGRIIEECDRVYAFLKQEYGMDTVEQQLMSQEVKGKIQIIKIPERLQTGERYENSGSPVAAAGYFKEWIAQEIEREEGNEKGMP</sequence>
<protein>
    <submittedName>
        <fullName evidence="1">Uncharacterized protein</fullName>
    </submittedName>
</protein>
<gene>
    <name evidence="1" type="ORF">LKD47_03825</name>
    <name evidence="2" type="ORF">OCV43_08300</name>
</gene>
<evidence type="ECO:0000313" key="3">
    <source>
        <dbReference type="Proteomes" id="UP001198893"/>
    </source>
</evidence>
<reference evidence="1" key="2">
    <citation type="submission" date="2021-10" db="EMBL/GenBank/DDBJ databases">
        <title>Anaerobic single-cell dispensing facilitates the cultivation of human gut bacteria.</title>
        <authorList>
            <person name="Afrizal A."/>
        </authorList>
    </citation>
    <scope>NUCLEOTIDE SEQUENCE</scope>
    <source>
        <strain evidence="1">CLA-AA-H204</strain>
    </source>
</reference>
<organism evidence="1 3">
    <name type="scientific">Roseburia amylophila</name>
    <dbReference type="NCBI Taxonomy" id="2981794"/>
    <lineage>
        <taxon>Bacteria</taxon>
        <taxon>Bacillati</taxon>
        <taxon>Bacillota</taxon>
        <taxon>Clostridia</taxon>
        <taxon>Lachnospirales</taxon>
        <taxon>Lachnospiraceae</taxon>
        <taxon>Roseburia</taxon>
    </lineage>
</organism>
<dbReference type="Gene3D" id="3.40.50.300">
    <property type="entry name" value="P-loop containing nucleotide triphosphate hydrolases"/>
    <property type="match status" value="1"/>
</dbReference>
<name>A0AAW4WFB5_9FIRM</name>
<proteinExistence type="predicted"/>
<evidence type="ECO:0000313" key="2">
    <source>
        <dbReference type="EMBL" id="MCU6717276.1"/>
    </source>
</evidence>
<reference evidence="2 4" key="1">
    <citation type="journal article" date="2021" name="ISME Commun">
        <title>Automated analysis of genomic sequences facilitates high-throughput and comprehensive description of bacteria.</title>
        <authorList>
            <person name="Hitch T.C.A."/>
        </authorList>
    </citation>
    <scope>NUCLEOTIDE SEQUENCE [LARGE SCALE GENOMIC DNA]</scope>
    <source>
        <strain evidence="2 4">Sanger_19</strain>
    </source>
</reference>
<dbReference type="InterPro" id="IPR027417">
    <property type="entry name" value="P-loop_NTPase"/>
</dbReference>